<dbReference type="PANTHER" id="PTHR43072:SF23">
    <property type="entry name" value="UPF0039 PROTEIN C11D3.02C"/>
    <property type="match status" value="1"/>
</dbReference>
<evidence type="ECO:0000256" key="1">
    <source>
        <dbReference type="ARBA" id="ARBA00022679"/>
    </source>
</evidence>
<dbReference type="Gene3D" id="3.40.630.30">
    <property type="match status" value="1"/>
</dbReference>
<keyword evidence="5" id="KW-1185">Reference proteome</keyword>
<evidence type="ECO:0000259" key="3">
    <source>
        <dbReference type="PROSITE" id="PS51186"/>
    </source>
</evidence>
<comment type="caution">
    <text evidence="4">The sequence shown here is derived from an EMBL/GenBank/DDBJ whole genome shotgun (WGS) entry which is preliminary data.</text>
</comment>
<protein>
    <submittedName>
        <fullName evidence="4">Phosphinothricin acetyltransferase</fullName>
    </submittedName>
</protein>
<evidence type="ECO:0000313" key="5">
    <source>
        <dbReference type="Proteomes" id="UP000245880"/>
    </source>
</evidence>
<name>A0A316ABD4_9BACT</name>
<evidence type="ECO:0000313" key="4">
    <source>
        <dbReference type="EMBL" id="PWJ55023.1"/>
    </source>
</evidence>
<evidence type="ECO:0000256" key="2">
    <source>
        <dbReference type="ARBA" id="ARBA00023315"/>
    </source>
</evidence>
<keyword evidence="2" id="KW-0012">Acyltransferase</keyword>
<keyword evidence="1 4" id="KW-0808">Transferase</keyword>
<accession>A0A316ABD4</accession>
<proteinExistence type="predicted"/>
<dbReference type="Pfam" id="PF00583">
    <property type="entry name" value="Acetyltransf_1"/>
    <property type="match status" value="1"/>
</dbReference>
<dbReference type="RefSeq" id="WP_109677406.1">
    <property type="nucleotide sequence ID" value="NZ_QGDT01000015.1"/>
</dbReference>
<dbReference type="GO" id="GO:0016747">
    <property type="term" value="F:acyltransferase activity, transferring groups other than amino-acyl groups"/>
    <property type="evidence" value="ECO:0007669"/>
    <property type="project" value="InterPro"/>
</dbReference>
<dbReference type="Proteomes" id="UP000245880">
    <property type="component" value="Unassembled WGS sequence"/>
</dbReference>
<dbReference type="InterPro" id="IPR000182">
    <property type="entry name" value="GNAT_dom"/>
</dbReference>
<dbReference type="PROSITE" id="PS51186">
    <property type="entry name" value="GNAT"/>
    <property type="match status" value="1"/>
</dbReference>
<dbReference type="AlphaFoldDB" id="A0A316ABD4"/>
<reference evidence="4 5" key="1">
    <citation type="submission" date="2018-03" db="EMBL/GenBank/DDBJ databases">
        <title>Genomic Encyclopedia of Archaeal and Bacterial Type Strains, Phase II (KMG-II): from individual species to whole genera.</title>
        <authorList>
            <person name="Goeker M."/>
        </authorList>
    </citation>
    <scope>NUCLEOTIDE SEQUENCE [LARGE SCALE GENOMIC DNA]</scope>
    <source>
        <strain evidence="4 5">DSM 100346</strain>
    </source>
</reference>
<feature type="domain" description="N-acetyltransferase" evidence="3">
    <location>
        <begin position="2"/>
        <end position="161"/>
    </location>
</feature>
<dbReference type="SUPFAM" id="SSF55729">
    <property type="entry name" value="Acyl-CoA N-acyltransferases (Nat)"/>
    <property type="match status" value="1"/>
</dbReference>
<sequence>MATIRIMEPEDWPQVRQIYEQGIATGLATLETTPPEWPAWDATHVPDLRYVAVSEQGAITGWSALTPVSGRCVYAGVAEVSVYIGTDFRGQNLGDSLLKHLIQESENAGYWTLQASIFPENIPSIQLHLKNGFRLIGYRENIGQLHGVWRTVHLLERRSRTIGIN</sequence>
<organism evidence="4 5">
    <name type="scientific">Dyadobacter jejuensis</name>
    <dbReference type="NCBI Taxonomy" id="1082580"/>
    <lineage>
        <taxon>Bacteria</taxon>
        <taxon>Pseudomonadati</taxon>
        <taxon>Bacteroidota</taxon>
        <taxon>Cytophagia</taxon>
        <taxon>Cytophagales</taxon>
        <taxon>Spirosomataceae</taxon>
        <taxon>Dyadobacter</taxon>
    </lineage>
</organism>
<dbReference type="EMBL" id="QGDT01000015">
    <property type="protein sequence ID" value="PWJ55023.1"/>
    <property type="molecule type" value="Genomic_DNA"/>
</dbReference>
<gene>
    <name evidence="4" type="ORF">CLV98_11542</name>
</gene>
<dbReference type="OrthoDB" id="9799096at2"/>
<dbReference type="PANTHER" id="PTHR43072">
    <property type="entry name" value="N-ACETYLTRANSFERASE"/>
    <property type="match status" value="1"/>
</dbReference>
<dbReference type="InterPro" id="IPR016181">
    <property type="entry name" value="Acyl_CoA_acyltransferase"/>
</dbReference>